<dbReference type="Gene3D" id="1.20.5.1300">
    <property type="match status" value="1"/>
</dbReference>
<dbReference type="OrthoDB" id="9805269at2"/>
<feature type="binding site" evidence="8 11">
    <location>
        <position position="127"/>
    </location>
    <ligand>
        <name>NAD(+)</name>
        <dbReference type="ChEBI" id="CHEBI:57540"/>
    </ligand>
</feature>
<evidence type="ECO:0000256" key="10">
    <source>
        <dbReference type="PIRSR" id="PIRSR000099-1"/>
    </source>
</evidence>
<dbReference type="PRINTS" id="PR00083">
    <property type="entry name" value="HOLDHDRGNASE"/>
</dbReference>
<evidence type="ECO:0000256" key="11">
    <source>
        <dbReference type="PIRSR" id="PIRSR000099-2"/>
    </source>
</evidence>
<comment type="cofactor">
    <cofactor evidence="8 13">
        <name>Zn(2+)</name>
        <dbReference type="ChEBI" id="CHEBI:29105"/>
    </cofactor>
    <text evidence="8 13">Binds 1 zinc ion per subunit.</text>
</comment>
<keyword evidence="8 11" id="KW-0520">NAD</keyword>
<protein>
    <recommendedName>
        <fullName evidence="4 8">Histidinol dehydrogenase</fullName>
        <shortName evidence="8">HDH</shortName>
        <ecNumber evidence="8">1.1.1.23</ecNumber>
    </recommendedName>
</protein>
<feature type="binding site" evidence="8 12">
    <location>
        <position position="268"/>
    </location>
    <ligand>
        <name>substrate</name>
    </ligand>
</feature>
<evidence type="ECO:0000256" key="2">
    <source>
        <dbReference type="ARBA" id="ARBA00004940"/>
    </source>
</evidence>
<dbReference type="InterPro" id="IPR012131">
    <property type="entry name" value="Hstdl_DH"/>
</dbReference>
<feature type="binding site" evidence="8 13">
    <location>
        <position position="268"/>
    </location>
    <ligand>
        <name>Zn(2+)</name>
        <dbReference type="ChEBI" id="CHEBI:29105"/>
    </ligand>
</feature>
<evidence type="ECO:0000313" key="15">
    <source>
        <dbReference type="EMBL" id="SNC71807.1"/>
    </source>
</evidence>
<dbReference type="FunFam" id="3.40.50.1980:FF:000001">
    <property type="entry name" value="Histidinol dehydrogenase"/>
    <property type="match status" value="1"/>
</dbReference>
<dbReference type="CDD" id="cd06572">
    <property type="entry name" value="Histidinol_dh"/>
    <property type="match status" value="1"/>
</dbReference>
<dbReference type="Gene3D" id="3.40.50.1980">
    <property type="entry name" value="Nitrogenase molybdenum iron protein domain"/>
    <property type="match status" value="2"/>
</dbReference>
<dbReference type="HAMAP" id="MF_01024">
    <property type="entry name" value="HisD"/>
    <property type="match status" value="1"/>
</dbReference>
<dbReference type="PANTHER" id="PTHR21256">
    <property type="entry name" value="HISTIDINOL DEHYDROGENASE HDH"/>
    <property type="match status" value="1"/>
</dbReference>
<dbReference type="InterPro" id="IPR016161">
    <property type="entry name" value="Ald_DH/histidinol_DH"/>
</dbReference>
<feature type="binding site" evidence="8 12">
    <location>
        <position position="428"/>
    </location>
    <ligand>
        <name>substrate</name>
    </ligand>
</feature>
<dbReference type="UniPathway" id="UPA00031">
    <property type="reaction ID" value="UER00014"/>
</dbReference>
<keyword evidence="8" id="KW-0028">Amino-acid biosynthesis</keyword>
<dbReference type="EMBL" id="FYEZ01000002">
    <property type="protein sequence ID" value="SNC71807.1"/>
    <property type="molecule type" value="Genomic_DNA"/>
</dbReference>
<evidence type="ECO:0000256" key="7">
    <source>
        <dbReference type="ARBA" id="ARBA00023002"/>
    </source>
</evidence>
<dbReference type="RefSeq" id="WP_088818566.1">
    <property type="nucleotide sequence ID" value="NZ_FYEZ01000002.1"/>
</dbReference>
<reference evidence="15 16" key="1">
    <citation type="submission" date="2017-06" db="EMBL/GenBank/DDBJ databases">
        <authorList>
            <person name="Kim H.J."/>
            <person name="Triplett B.A."/>
        </authorList>
    </citation>
    <scope>NUCLEOTIDE SEQUENCE [LARGE SCALE GENOMIC DNA]</scope>
    <source>
        <strain evidence="15 16">DSM 22179</strain>
    </source>
</reference>
<dbReference type="PIRSF" id="PIRSF000099">
    <property type="entry name" value="Histidinol_dh"/>
    <property type="match status" value="1"/>
</dbReference>
<evidence type="ECO:0000256" key="9">
    <source>
        <dbReference type="PIRNR" id="PIRNR000099"/>
    </source>
</evidence>
<evidence type="ECO:0000256" key="4">
    <source>
        <dbReference type="ARBA" id="ARBA00016531"/>
    </source>
</evidence>
<feature type="active site" description="Proton acceptor" evidence="8 10">
    <location>
        <position position="335"/>
    </location>
</feature>
<comment type="pathway">
    <text evidence="2 8">Amino-acid biosynthesis; L-histidine biosynthesis; L-histidine from 5-phospho-alpha-D-ribose 1-diphosphate: step 9/9.</text>
</comment>
<gene>
    <name evidence="8" type="primary">hisD</name>
    <name evidence="15" type="ORF">SAMN05445756_1623</name>
</gene>
<feature type="binding site" evidence="8 11">
    <location>
        <position position="189"/>
    </location>
    <ligand>
        <name>NAD(+)</name>
        <dbReference type="ChEBI" id="CHEBI:57540"/>
    </ligand>
</feature>
<dbReference type="GO" id="GO:0008270">
    <property type="term" value="F:zinc ion binding"/>
    <property type="evidence" value="ECO:0007669"/>
    <property type="project" value="UniProtKB-UniRule"/>
</dbReference>
<accession>A0A212U0L7</accession>
<evidence type="ECO:0000256" key="6">
    <source>
        <dbReference type="ARBA" id="ARBA00022833"/>
    </source>
</evidence>
<dbReference type="EC" id="1.1.1.23" evidence="8"/>
<proteinExistence type="inferred from homology"/>
<evidence type="ECO:0000256" key="1">
    <source>
        <dbReference type="ARBA" id="ARBA00003850"/>
    </source>
</evidence>
<dbReference type="GO" id="GO:0004399">
    <property type="term" value="F:histidinol dehydrogenase activity"/>
    <property type="evidence" value="ECO:0007669"/>
    <property type="project" value="UniProtKB-UniRule"/>
</dbReference>
<feature type="binding site" evidence="8 12">
    <location>
        <position position="423"/>
    </location>
    <ligand>
        <name>substrate</name>
    </ligand>
</feature>
<comment type="function">
    <text evidence="1 8">Catalyzes the sequential NAD-dependent oxidations of L-histidinol to L-histidinaldehyde and then to L-histidine.</text>
</comment>
<evidence type="ECO:0000256" key="13">
    <source>
        <dbReference type="PIRSR" id="PIRSR000099-4"/>
    </source>
</evidence>
<evidence type="ECO:0000256" key="5">
    <source>
        <dbReference type="ARBA" id="ARBA00022723"/>
    </source>
</evidence>
<dbReference type="NCBIfam" id="TIGR00069">
    <property type="entry name" value="hisD"/>
    <property type="match status" value="1"/>
</dbReference>
<evidence type="ECO:0000256" key="12">
    <source>
        <dbReference type="PIRSR" id="PIRSR000099-3"/>
    </source>
</evidence>
<sequence>MRVLRWNELDATARTEALRRPAQVVGQEVRATVADILEAVEREGLAAVVDATERLDGIRREDPLLTEGEIDAAVARVPAEVRAAITAAADNLRAFHAPGGYTPYLREVVPGLVCERAVRPVRTVGLYVPAGSAPLPSTALMLGVPAVLAGCPEIVVCTPPTADGGADPTVVASCVELGLRRIAVVGGAQAVGAMAFGAPTGQEGQSGGIPRCDKIFGPGNTFVTEAKRQVAGLQGGPGIDLPAGPSEQLVIADSGADPVWVAADLLSQAEHGPDSQVLCVSDDGKLLDAVAAELDRQAAELPREETVRAALEASRLVLTRDLQEAVAVSNEYAPEHLILAVRAPRALLDDVEVAGSVFLGDHTPESLGDYCSGTNHVLPTSGAARYTGGVTLASFQLSMTVQSATPAALGEMGPTAVTLARAEGLEAHARAVTRRLEGDAR</sequence>
<keyword evidence="8" id="KW-0368">Histidine biosynthesis</keyword>
<feature type="binding site" evidence="8 12">
    <location>
        <position position="369"/>
    </location>
    <ligand>
        <name>substrate</name>
    </ligand>
</feature>
<dbReference type="AlphaFoldDB" id="A0A212U0L7"/>
<keyword evidence="7 8" id="KW-0560">Oxidoreductase</keyword>
<feature type="binding site" evidence="8 12">
    <location>
        <position position="246"/>
    </location>
    <ligand>
        <name>substrate</name>
    </ligand>
</feature>
<dbReference type="SUPFAM" id="SSF53720">
    <property type="entry name" value="ALDH-like"/>
    <property type="match status" value="1"/>
</dbReference>
<comment type="catalytic activity">
    <reaction evidence="8">
        <text>L-histidinol + 2 NAD(+) + H2O = L-histidine + 2 NADH + 3 H(+)</text>
        <dbReference type="Rhea" id="RHEA:20641"/>
        <dbReference type="ChEBI" id="CHEBI:15377"/>
        <dbReference type="ChEBI" id="CHEBI:15378"/>
        <dbReference type="ChEBI" id="CHEBI:57540"/>
        <dbReference type="ChEBI" id="CHEBI:57595"/>
        <dbReference type="ChEBI" id="CHEBI:57699"/>
        <dbReference type="ChEBI" id="CHEBI:57945"/>
        <dbReference type="EC" id="1.1.1.23"/>
    </reaction>
</comment>
<feature type="binding site" evidence="8 13">
    <location>
        <position position="428"/>
    </location>
    <ligand>
        <name>Zn(2+)</name>
        <dbReference type="ChEBI" id="CHEBI:29105"/>
    </ligand>
</feature>
<evidence type="ECO:0000313" key="16">
    <source>
        <dbReference type="Proteomes" id="UP000198122"/>
    </source>
</evidence>
<feature type="binding site" evidence="8 13">
    <location>
        <position position="369"/>
    </location>
    <ligand>
        <name>Zn(2+)</name>
        <dbReference type="ChEBI" id="CHEBI:29105"/>
    </ligand>
</feature>
<comment type="similarity">
    <text evidence="3 8 9 14">Belongs to the histidinol dehydrogenase family.</text>
</comment>
<dbReference type="PANTHER" id="PTHR21256:SF2">
    <property type="entry name" value="HISTIDINE BIOSYNTHESIS TRIFUNCTIONAL PROTEIN"/>
    <property type="match status" value="1"/>
</dbReference>
<dbReference type="GO" id="GO:0051287">
    <property type="term" value="F:NAD binding"/>
    <property type="evidence" value="ECO:0007669"/>
    <property type="project" value="InterPro"/>
</dbReference>
<feature type="binding site" evidence="8 11">
    <location>
        <position position="220"/>
    </location>
    <ligand>
        <name>NAD(+)</name>
        <dbReference type="ChEBI" id="CHEBI:57540"/>
    </ligand>
</feature>
<evidence type="ECO:0000256" key="8">
    <source>
        <dbReference type="HAMAP-Rule" id="MF_01024"/>
    </source>
</evidence>
<dbReference type="Proteomes" id="UP000198122">
    <property type="component" value="Unassembled WGS sequence"/>
</dbReference>
<name>A0A212U0L7_9MICO</name>
<evidence type="ECO:0000256" key="14">
    <source>
        <dbReference type="RuleBase" id="RU004175"/>
    </source>
</evidence>
<feature type="binding site" evidence="8 12">
    <location>
        <position position="336"/>
    </location>
    <ligand>
        <name>substrate</name>
    </ligand>
</feature>
<keyword evidence="5 8" id="KW-0479">Metal-binding</keyword>
<keyword evidence="16" id="KW-1185">Reference proteome</keyword>
<dbReference type="InterPro" id="IPR022695">
    <property type="entry name" value="Histidinol_DH_monofunct"/>
</dbReference>
<dbReference type="GO" id="GO:0000105">
    <property type="term" value="P:L-histidine biosynthetic process"/>
    <property type="evidence" value="ECO:0007669"/>
    <property type="project" value="UniProtKB-UniRule"/>
</dbReference>
<dbReference type="GO" id="GO:0005829">
    <property type="term" value="C:cytosol"/>
    <property type="evidence" value="ECO:0007669"/>
    <property type="project" value="TreeGrafter"/>
</dbReference>
<keyword evidence="6 8" id="KW-0862">Zinc</keyword>
<feature type="binding site" evidence="8 13">
    <location>
        <position position="271"/>
    </location>
    <ligand>
        <name>Zn(2+)</name>
        <dbReference type="ChEBI" id="CHEBI:29105"/>
    </ligand>
</feature>
<evidence type="ECO:0000256" key="3">
    <source>
        <dbReference type="ARBA" id="ARBA00010178"/>
    </source>
</evidence>
<organism evidence="15 16">
    <name type="scientific">Kytococcus aerolatus</name>
    <dbReference type="NCBI Taxonomy" id="592308"/>
    <lineage>
        <taxon>Bacteria</taxon>
        <taxon>Bacillati</taxon>
        <taxon>Actinomycetota</taxon>
        <taxon>Actinomycetes</taxon>
        <taxon>Micrococcales</taxon>
        <taxon>Kytococcaceae</taxon>
        <taxon>Kytococcus</taxon>
    </lineage>
</organism>
<feature type="binding site" evidence="8 12">
    <location>
        <position position="271"/>
    </location>
    <ligand>
        <name>substrate</name>
    </ligand>
</feature>
<dbReference type="Pfam" id="PF00815">
    <property type="entry name" value="Histidinol_dh"/>
    <property type="match status" value="1"/>
</dbReference>
<feature type="active site" description="Proton acceptor" evidence="8 10">
    <location>
        <position position="336"/>
    </location>
</feature>